<dbReference type="PROSITE" id="PS50850">
    <property type="entry name" value="MFS"/>
    <property type="match status" value="1"/>
</dbReference>
<evidence type="ECO:0000256" key="3">
    <source>
        <dbReference type="ARBA" id="ARBA00022692"/>
    </source>
</evidence>
<feature type="domain" description="Major facilitator superfamily (MFS) profile" evidence="7">
    <location>
        <begin position="5"/>
        <end position="428"/>
    </location>
</feature>
<feature type="transmembrane region" description="Helical" evidence="6">
    <location>
        <begin position="137"/>
        <end position="159"/>
    </location>
</feature>
<evidence type="ECO:0000256" key="2">
    <source>
        <dbReference type="ARBA" id="ARBA00022448"/>
    </source>
</evidence>
<feature type="transmembrane region" description="Helical" evidence="6">
    <location>
        <begin position="225"/>
        <end position="247"/>
    </location>
</feature>
<comment type="subcellular location">
    <subcellularLocation>
        <location evidence="1">Endomembrane system</location>
        <topology evidence="1">Multi-pass membrane protein</topology>
    </subcellularLocation>
</comment>
<feature type="transmembrane region" description="Helical" evidence="6">
    <location>
        <begin position="362"/>
        <end position="388"/>
    </location>
</feature>
<feature type="transmembrane region" description="Helical" evidence="6">
    <location>
        <begin position="408"/>
        <end position="426"/>
    </location>
</feature>
<gene>
    <name evidence="8" type="ORF">CYCCA115_LOCUS24169</name>
</gene>
<dbReference type="InterPro" id="IPR020846">
    <property type="entry name" value="MFS_dom"/>
</dbReference>
<dbReference type="InterPro" id="IPR051068">
    <property type="entry name" value="MFS_Domain-Containing_Protein"/>
</dbReference>
<dbReference type="AlphaFoldDB" id="A0AAD2GDA3"/>
<dbReference type="InterPro" id="IPR036259">
    <property type="entry name" value="MFS_trans_sf"/>
</dbReference>
<feature type="transmembrane region" description="Helical" evidence="6">
    <location>
        <begin position="299"/>
        <end position="316"/>
    </location>
</feature>
<keyword evidence="9" id="KW-1185">Reference proteome</keyword>
<feature type="transmembrane region" description="Helical" evidence="6">
    <location>
        <begin position="322"/>
        <end position="341"/>
    </location>
</feature>
<reference evidence="8" key="1">
    <citation type="submission" date="2023-08" db="EMBL/GenBank/DDBJ databases">
        <authorList>
            <person name="Audoor S."/>
            <person name="Bilcke G."/>
        </authorList>
    </citation>
    <scope>NUCLEOTIDE SEQUENCE</scope>
</reference>
<evidence type="ECO:0000256" key="1">
    <source>
        <dbReference type="ARBA" id="ARBA00004127"/>
    </source>
</evidence>
<dbReference type="SUPFAM" id="SSF103473">
    <property type="entry name" value="MFS general substrate transporter"/>
    <property type="match status" value="1"/>
</dbReference>
<dbReference type="InterPro" id="IPR011701">
    <property type="entry name" value="MFS"/>
</dbReference>
<feature type="transmembrane region" description="Helical" evidence="6">
    <location>
        <begin position="74"/>
        <end position="93"/>
    </location>
</feature>
<comment type="caution">
    <text evidence="8">The sequence shown here is derived from an EMBL/GenBank/DDBJ whole genome shotgun (WGS) entry which is preliminary data.</text>
</comment>
<dbReference type="Pfam" id="PF07690">
    <property type="entry name" value="MFS_1"/>
    <property type="match status" value="1"/>
</dbReference>
<dbReference type="GO" id="GO:0012505">
    <property type="term" value="C:endomembrane system"/>
    <property type="evidence" value="ECO:0007669"/>
    <property type="project" value="UniProtKB-SubCell"/>
</dbReference>
<accession>A0AAD2GDA3</accession>
<dbReference type="EMBL" id="CAKOGP040002469">
    <property type="protein sequence ID" value="CAJ1970146.1"/>
    <property type="molecule type" value="Genomic_DNA"/>
</dbReference>
<proteinExistence type="predicted"/>
<dbReference type="GO" id="GO:0022857">
    <property type="term" value="F:transmembrane transporter activity"/>
    <property type="evidence" value="ECO:0007669"/>
    <property type="project" value="InterPro"/>
</dbReference>
<dbReference type="Gene3D" id="1.20.1250.20">
    <property type="entry name" value="MFS general substrate transporter like domains"/>
    <property type="match status" value="1"/>
</dbReference>
<organism evidence="8 9">
    <name type="scientific">Cylindrotheca closterium</name>
    <dbReference type="NCBI Taxonomy" id="2856"/>
    <lineage>
        <taxon>Eukaryota</taxon>
        <taxon>Sar</taxon>
        <taxon>Stramenopiles</taxon>
        <taxon>Ochrophyta</taxon>
        <taxon>Bacillariophyta</taxon>
        <taxon>Bacillariophyceae</taxon>
        <taxon>Bacillariophycidae</taxon>
        <taxon>Bacillariales</taxon>
        <taxon>Bacillariaceae</taxon>
        <taxon>Cylindrotheca</taxon>
    </lineage>
</organism>
<evidence type="ECO:0000313" key="9">
    <source>
        <dbReference type="Proteomes" id="UP001295423"/>
    </source>
</evidence>
<dbReference type="PANTHER" id="PTHR23510">
    <property type="entry name" value="INNER MEMBRANE TRANSPORT PROTEIN YAJR"/>
    <property type="match status" value="1"/>
</dbReference>
<evidence type="ECO:0000256" key="5">
    <source>
        <dbReference type="ARBA" id="ARBA00023136"/>
    </source>
</evidence>
<dbReference type="Proteomes" id="UP001295423">
    <property type="component" value="Unassembled WGS sequence"/>
</dbReference>
<keyword evidence="2" id="KW-0813">Transport</keyword>
<feature type="transmembrane region" description="Helical" evidence="6">
    <location>
        <begin position="179"/>
        <end position="196"/>
    </location>
</feature>
<keyword evidence="5 6" id="KW-0472">Membrane</keyword>
<evidence type="ECO:0000256" key="6">
    <source>
        <dbReference type="SAM" id="Phobius"/>
    </source>
</evidence>
<evidence type="ECO:0000259" key="7">
    <source>
        <dbReference type="PROSITE" id="PS50850"/>
    </source>
</evidence>
<keyword evidence="4 6" id="KW-1133">Transmembrane helix</keyword>
<dbReference type="PANTHER" id="PTHR23510:SF3">
    <property type="entry name" value="MAJOR FACILITATOR SUPERFAMILY DOMAIN-CONTAINING PROTEIN 8"/>
    <property type="match status" value="1"/>
</dbReference>
<feature type="transmembrane region" description="Helical" evidence="6">
    <location>
        <begin position="99"/>
        <end position="125"/>
    </location>
</feature>
<protein>
    <recommendedName>
        <fullName evidence="7">Major facilitator superfamily (MFS) profile domain-containing protein</fullName>
    </recommendedName>
</protein>
<evidence type="ECO:0000313" key="8">
    <source>
        <dbReference type="EMBL" id="CAJ1970146.1"/>
    </source>
</evidence>
<name>A0AAD2GDA3_9STRA</name>
<keyword evidence="3 6" id="KW-0812">Transmembrane</keyword>
<feature type="transmembrane region" description="Helical" evidence="6">
    <location>
        <begin position="7"/>
        <end position="31"/>
    </location>
</feature>
<sequence length="521" mass="55963">MLKQSMFVLAVIGLIDSISYMAVSPSLIFYVLELGGTKEDYGLIMSIFSFASFCGKPVFGAWVDKGGNKFRVPYLSSLVVSVIGALLYFLAVMVTDPQIAVGMIFVGRFLSGLGAANQALGYAYLASVVPPEMQTRTSTLLSMMRIVGMTVGPGVNYFLDTIDGHVFGVPLDPLNAVGLLLAIGNFVTALTVYFFLPEPPEKEDKIKLPEAINAGSDSADFWKSCLSIGILLPTFILFVANSAFQLIETALPPAASHGLGWGPVETSGVLGATSIVIFGVMTLVMYLSARKVSDTKLVATGNLFFMVGGVLTYWMWTDAAVAWQYIVPVMISVAGFPFIASPNRSNFTKAVMDQPALESSQATMQAILSMFSSVAGFTTPGFVAAYVIRSPEQVYASADNRELTSLALYAPVLCALSLVGLSYAAWKKGDDNEMAEDEYEGTVPGEGTPLVVKGSSMARKKSSVAGLNQAFGRSNVVARRSSVEIMGMPAGFDTLDEQETRKNQLADLEEFKMLFEIDDDE</sequence>
<feature type="transmembrane region" description="Helical" evidence="6">
    <location>
        <begin position="43"/>
        <end position="62"/>
    </location>
</feature>
<feature type="transmembrane region" description="Helical" evidence="6">
    <location>
        <begin position="267"/>
        <end position="287"/>
    </location>
</feature>
<evidence type="ECO:0000256" key="4">
    <source>
        <dbReference type="ARBA" id="ARBA00022989"/>
    </source>
</evidence>